<feature type="domain" description="Peptidase C39-like" evidence="2">
    <location>
        <begin position="372"/>
        <end position="513"/>
    </location>
</feature>
<evidence type="ECO:0000259" key="2">
    <source>
        <dbReference type="Pfam" id="PF13529"/>
    </source>
</evidence>
<dbReference type="SUPFAM" id="SSF54001">
    <property type="entry name" value="Cysteine proteinases"/>
    <property type="match status" value="1"/>
</dbReference>
<dbReference type="Gene3D" id="3.90.70.10">
    <property type="entry name" value="Cysteine proteinases"/>
    <property type="match status" value="1"/>
</dbReference>
<dbReference type="RefSeq" id="WP_186842839.1">
    <property type="nucleotide sequence ID" value="NZ_WJBC01000016.1"/>
</dbReference>
<sequence>MKKSIKRSLVTVLALFLIVGTIPAGVMAAGTPSVSYRTHVQDDGWQDFVADGALSGTTARSLRLEGIEVKLDKQDYDLGIAYQTHIENIGWEANTEIGWKSDGQTSGTFARALRLEAIQIKLTGADADQFDVYYQVHSQNIGWMGWAKNGESAGTAGYAYRLEGIHIVIVNKGETPPVGTVDQARPFLETKFVQGNSLIQSTESDFSENASSMENVDISGNNGDGAITLKSGAQNGVYTSSPFNTNLFNKLVLSWSSDTPEGTSIQLEARVMTGNDSWSNWLSFGIWGTSIRRSSGTGVTDDAVAKVDVDTLVVKDGQMARKIQYRVIFNSDRSGVAPTVRLVSGALRNTNPGQGIGKVFKDNPDLSNLRVLDVPQFSQMVRDPSIAHYICSPTSVAMILNYYGTAVQPEDSAWGAYDYSCDEFGNWPFNTAYASSFGYTAYVDYSTIDGLKREIASGHPAVASVAYKNSVYVDEDLPVIDGAPISYTYGHLIVVCGFVNEGGTEYIVINDPAADSDAGVRVRYRLDQFAAAWAESGNITYIIH</sequence>
<organism evidence="3 4">
    <name type="scientific">Acetobacterium fimetarium</name>
    <dbReference type="NCBI Taxonomy" id="52691"/>
    <lineage>
        <taxon>Bacteria</taxon>
        <taxon>Bacillati</taxon>
        <taxon>Bacillota</taxon>
        <taxon>Clostridia</taxon>
        <taxon>Eubacteriales</taxon>
        <taxon>Eubacteriaceae</taxon>
        <taxon>Acetobacterium</taxon>
    </lineage>
</organism>
<name>A0ABR6WWE6_9FIRM</name>
<dbReference type="Proteomes" id="UP000603234">
    <property type="component" value="Unassembled WGS sequence"/>
</dbReference>
<gene>
    <name evidence="3" type="ORF">GH808_10985</name>
</gene>
<feature type="signal peptide" evidence="1">
    <location>
        <begin position="1"/>
        <end position="28"/>
    </location>
</feature>
<dbReference type="Pfam" id="PF07538">
    <property type="entry name" value="ChW"/>
    <property type="match status" value="3"/>
</dbReference>
<evidence type="ECO:0000313" key="3">
    <source>
        <dbReference type="EMBL" id="MBC3804954.1"/>
    </source>
</evidence>
<proteinExistence type="predicted"/>
<evidence type="ECO:0000313" key="4">
    <source>
        <dbReference type="Proteomes" id="UP000603234"/>
    </source>
</evidence>
<keyword evidence="1" id="KW-0732">Signal</keyword>
<dbReference type="EMBL" id="WJBC01000016">
    <property type="protein sequence ID" value="MBC3804954.1"/>
    <property type="molecule type" value="Genomic_DNA"/>
</dbReference>
<comment type="caution">
    <text evidence="3">The sequence shown here is derived from an EMBL/GenBank/DDBJ whole genome shotgun (WGS) entry which is preliminary data.</text>
</comment>
<feature type="chain" id="PRO_5045242641" description="Peptidase C39-like domain-containing protein" evidence="1">
    <location>
        <begin position="29"/>
        <end position="544"/>
    </location>
</feature>
<dbReference type="InterPro" id="IPR038765">
    <property type="entry name" value="Papain-like_cys_pep_sf"/>
</dbReference>
<accession>A0ABR6WWE6</accession>
<dbReference type="InterPro" id="IPR006637">
    <property type="entry name" value="ChW"/>
</dbReference>
<protein>
    <recommendedName>
        <fullName evidence="2">Peptidase C39-like domain-containing protein</fullName>
    </recommendedName>
</protein>
<dbReference type="InterPro" id="IPR039564">
    <property type="entry name" value="Peptidase_C39-like"/>
</dbReference>
<evidence type="ECO:0000256" key="1">
    <source>
        <dbReference type="SAM" id="SignalP"/>
    </source>
</evidence>
<dbReference type="SMART" id="SM00728">
    <property type="entry name" value="ChW"/>
    <property type="match status" value="3"/>
</dbReference>
<reference evidence="3 4" key="1">
    <citation type="journal article" date="2020" name="mSystems">
        <title>Defining Genomic and Predicted Metabolic Features of the Acetobacterium Genus.</title>
        <authorList>
            <person name="Ross D.E."/>
            <person name="Marshall C.W."/>
            <person name="Gulliver D."/>
            <person name="May H.D."/>
            <person name="Norman R.S."/>
        </authorList>
    </citation>
    <scope>NUCLEOTIDE SEQUENCE [LARGE SCALE GENOMIC DNA]</scope>
    <source>
        <strain evidence="3 4">DSM 8238</strain>
    </source>
</reference>
<dbReference type="Pfam" id="PF13529">
    <property type="entry name" value="Peptidase_C39_2"/>
    <property type="match status" value="1"/>
</dbReference>
<keyword evidence="4" id="KW-1185">Reference proteome</keyword>